<feature type="coiled-coil region" evidence="1">
    <location>
        <begin position="87"/>
        <end position="128"/>
    </location>
</feature>
<evidence type="ECO:0000256" key="2">
    <source>
        <dbReference type="SAM" id="MobiDB-lite"/>
    </source>
</evidence>
<protein>
    <submittedName>
        <fullName evidence="3">Uncharacterized protein</fullName>
    </submittedName>
</protein>
<feature type="region of interest" description="Disordered" evidence="2">
    <location>
        <begin position="1"/>
        <end position="70"/>
    </location>
</feature>
<keyword evidence="1" id="KW-0175">Coiled coil</keyword>
<comment type="caution">
    <text evidence="3">The sequence shown here is derived from an EMBL/GenBank/DDBJ whole genome shotgun (WGS) entry which is preliminary data.</text>
</comment>
<organism evidence="3">
    <name type="scientific">Tanacetum cinerariifolium</name>
    <name type="common">Dalmatian daisy</name>
    <name type="synonym">Chrysanthemum cinerariifolium</name>
    <dbReference type="NCBI Taxonomy" id="118510"/>
    <lineage>
        <taxon>Eukaryota</taxon>
        <taxon>Viridiplantae</taxon>
        <taxon>Streptophyta</taxon>
        <taxon>Embryophyta</taxon>
        <taxon>Tracheophyta</taxon>
        <taxon>Spermatophyta</taxon>
        <taxon>Magnoliopsida</taxon>
        <taxon>eudicotyledons</taxon>
        <taxon>Gunneridae</taxon>
        <taxon>Pentapetalae</taxon>
        <taxon>asterids</taxon>
        <taxon>campanulids</taxon>
        <taxon>Asterales</taxon>
        <taxon>Asteraceae</taxon>
        <taxon>Asteroideae</taxon>
        <taxon>Anthemideae</taxon>
        <taxon>Anthemidinae</taxon>
        <taxon>Tanacetum</taxon>
    </lineage>
</organism>
<evidence type="ECO:0000256" key="1">
    <source>
        <dbReference type="SAM" id="Coils"/>
    </source>
</evidence>
<dbReference type="AlphaFoldDB" id="A0A699RX57"/>
<feature type="non-terminal residue" evidence="3">
    <location>
        <position position="213"/>
    </location>
</feature>
<proteinExistence type="predicted"/>
<name>A0A699RX57_TANCI</name>
<gene>
    <name evidence="3" type="ORF">Tci_859504</name>
</gene>
<evidence type="ECO:0000313" key="3">
    <source>
        <dbReference type="EMBL" id="GFC87534.1"/>
    </source>
</evidence>
<feature type="compositionally biased region" description="Pro residues" evidence="2">
    <location>
        <begin position="36"/>
        <end position="63"/>
    </location>
</feature>
<accession>A0A699RX57</accession>
<dbReference type="EMBL" id="BKCJ011110784">
    <property type="protein sequence ID" value="GFC87534.1"/>
    <property type="molecule type" value="Genomic_DNA"/>
</dbReference>
<sequence length="213" mass="23386">MLAVRDIAEEAEAQVPTQGDYVHEHVAEEVATDVVPPTPTSPSPSSPIIPSSPPHHSPCPPQPQDAEGSSHLFQQALNTCSALVLRVESLENANADQQLEIVKLKARVKKLEKLNKVKSSKLRQLKKVGTSQCVKSSDDVENVFNQGRISVDMDQDEGIELVVDHENDAEVEGRHANKQTEIYNIDLDYSSKVLSMQEDDTEVQEAIEVVTTA</sequence>
<reference evidence="3" key="1">
    <citation type="journal article" date="2019" name="Sci. Rep.">
        <title>Draft genome of Tanacetum cinerariifolium, the natural source of mosquito coil.</title>
        <authorList>
            <person name="Yamashiro T."/>
            <person name="Shiraishi A."/>
            <person name="Satake H."/>
            <person name="Nakayama K."/>
        </authorList>
    </citation>
    <scope>NUCLEOTIDE SEQUENCE</scope>
</reference>